<protein>
    <submittedName>
        <fullName evidence="2">Uncharacterized protein</fullName>
    </submittedName>
</protein>
<keyword evidence="3" id="KW-1185">Reference proteome</keyword>
<dbReference type="Proteomes" id="UP001281761">
    <property type="component" value="Unassembled WGS sequence"/>
</dbReference>
<dbReference type="EMBL" id="JARBJD010000050">
    <property type="protein sequence ID" value="KAK2956926.1"/>
    <property type="molecule type" value="Genomic_DNA"/>
</dbReference>
<proteinExistence type="predicted"/>
<feature type="compositionally biased region" description="Basic and acidic residues" evidence="1">
    <location>
        <begin position="335"/>
        <end position="353"/>
    </location>
</feature>
<evidence type="ECO:0000313" key="3">
    <source>
        <dbReference type="Proteomes" id="UP001281761"/>
    </source>
</evidence>
<feature type="region of interest" description="Disordered" evidence="1">
    <location>
        <begin position="316"/>
        <end position="375"/>
    </location>
</feature>
<gene>
    <name evidence="2" type="ORF">BLNAU_8001</name>
</gene>
<evidence type="ECO:0000313" key="2">
    <source>
        <dbReference type="EMBL" id="KAK2956926.1"/>
    </source>
</evidence>
<name>A0ABQ9XZL8_9EUKA</name>
<evidence type="ECO:0000256" key="1">
    <source>
        <dbReference type="SAM" id="MobiDB-lite"/>
    </source>
</evidence>
<sequence length="375" mass="41561">MSIPPLPFTMDCSPFLNWSGEAPGSESEKAEIFRSLVATVKSQPALDDSLEAKAVKFLESVKSHRSSPADDFLGSFASSTDESLTSFVQCIVVLISSASQIVTTASIEMLYSQIPWCSAKLFLTLVKADLISQIIASLNPMFLSLAEAVDIHITVMKIITDCFWLTTPDCQKEFGFKDDYEQQAVQETVLKQVVTPSEKTGIEAYKNQRTIRTVSDLFWTTNTVCVSFLLALTSPHGFVCRNDWNSLSPRTPSLDGRHTLLLLRRHSRTAPTAPKWKLSMLTIGSGSSSVVDADAMAFRNRSTSSIVVDTSEWRQNQNGCSYTPSTRSSLSPSRNEMRKEELKRGKRCDRNDAGHASLRPPNDLPLFEPGRCNNE</sequence>
<feature type="compositionally biased region" description="Low complexity" evidence="1">
    <location>
        <begin position="321"/>
        <end position="334"/>
    </location>
</feature>
<reference evidence="2 3" key="1">
    <citation type="journal article" date="2022" name="bioRxiv">
        <title>Genomics of Preaxostyla Flagellates Illuminates Evolutionary Transitions and the Path Towards Mitochondrial Loss.</title>
        <authorList>
            <person name="Novak L.V.F."/>
            <person name="Treitli S.C."/>
            <person name="Pyrih J."/>
            <person name="Halakuc P."/>
            <person name="Pipaliya S.V."/>
            <person name="Vacek V."/>
            <person name="Brzon O."/>
            <person name="Soukal P."/>
            <person name="Eme L."/>
            <person name="Dacks J.B."/>
            <person name="Karnkowska A."/>
            <person name="Elias M."/>
            <person name="Hampl V."/>
        </authorList>
    </citation>
    <scope>NUCLEOTIDE SEQUENCE [LARGE SCALE GENOMIC DNA]</scope>
    <source>
        <strain evidence="2">NAU3</strain>
        <tissue evidence="2">Gut</tissue>
    </source>
</reference>
<organism evidence="2 3">
    <name type="scientific">Blattamonas nauphoetae</name>
    <dbReference type="NCBI Taxonomy" id="2049346"/>
    <lineage>
        <taxon>Eukaryota</taxon>
        <taxon>Metamonada</taxon>
        <taxon>Preaxostyla</taxon>
        <taxon>Oxymonadida</taxon>
        <taxon>Blattamonas</taxon>
    </lineage>
</organism>
<accession>A0ABQ9XZL8</accession>
<comment type="caution">
    <text evidence="2">The sequence shown here is derived from an EMBL/GenBank/DDBJ whole genome shotgun (WGS) entry which is preliminary data.</text>
</comment>